<evidence type="ECO:0000259" key="14">
    <source>
        <dbReference type="PROSITE" id="PS50071"/>
    </source>
</evidence>
<keyword evidence="1" id="KW-0217">Developmental protein</keyword>
<feature type="signal peptide" evidence="13">
    <location>
        <begin position="1"/>
        <end position="19"/>
    </location>
</feature>
<evidence type="ECO:0000256" key="4">
    <source>
        <dbReference type="ARBA" id="ARBA00023015"/>
    </source>
</evidence>
<feature type="region of interest" description="Disordered" evidence="12">
    <location>
        <begin position="218"/>
        <end position="242"/>
    </location>
</feature>
<keyword evidence="3" id="KW-0524">Neurogenesis</keyword>
<comment type="similarity">
    <text evidence="9">Belongs to the paired homeobox family. Unc-4 subfamily.</text>
</comment>
<evidence type="ECO:0000256" key="3">
    <source>
        <dbReference type="ARBA" id="ARBA00022902"/>
    </source>
</evidence>
<keyword evidence="4" id="KW-0805">Transcription regulation</keyword>
<sequence>MNPWRALELTRLFALNALGTQTTFDYGQQQRELLSNVLAYQQRAISQQGTSKSDQEISSGNSTSTDSEDNKDSLPVGSLCLPHHDLLDEQKRRRTRTNFTQRQINELEKAFSQSHYPDIYMREALALRLELAESRVQVWFQNRRAKWRKRENTRKAPGRPPQGAHLLSCSGEPLTPEEIEARELRKKRKQRMSAEGLCEGNAIPPNFTMDFILRKPQQSEETKLCISEPPEISSKEPQPKSV</sequence>
<evidence type="ECO:0000256" key="10">
    <source>
        <dbReference type="PROSITE-ProRule" id="PRU00108"/>
    </source>
</evidence>
<reference evidence="15 16" key="1">
    <citation type="submission" date="2021-04" db="EMBL/GenBank/DDBJ databases">
        <authorList>
            <person name="Bliznina A."/>
        </authorList>
    </citation>
    <scope>NUCLEOTIDE SEQUENCE [LARGE SCALE GENOMIC DNA]</scope>
</reference>
<keyword evidence="16" id="KW-1185">Reference proteome</keyword>
<dbReference type="PANTHER" id="PTHR46799:SF1">
    <property type="entry name" value="HOMEOBOX PROTEIN UNC-4 HOMOLOG"/>
    <property type="match status" value="1"/>
</dbReference>
<feature type="DNA-binding region" description="Homeobox" evidence="10">
    <location>
        <begin position="92"/>
        <end position="151"/>
    </location>
</feature>
<comment type="subcellular location">
    <subcellularLocation>
        <location evidence="10 11">Nucleus</location>
    </subcellularLocation>
</comment>
<dbReference type="PROSITE" id="PS00027">
    <property type="entry name" value="HOMEOBOX_1"/>
    <property type="match status" value="1"/>
</dbReference>
<keyword evidence="5 10" id="KW-0238">DNA-binding</keyword>
<dbReference type="InterPro" id="IPR009057">
    <property type="entry name" value="Homeodomain-like_sf"/>
</dbReference>
<dbReference type="SMART" id="SM00389">
    <property type="entry name" value="HOX"/>
    <property type="match status" value="1"/>
</dbReference>
<organism evidence="15 16">
    <name type="scientific">Oikopleura dioica</name>
    <name type="common">Tunicate</name>
    <dbReference type="NCBI Taxonomy" id="34765"/>
    <lineage>
        <taxon>Eukaryota</taxon>
        <taxon>Metazoa</taxon>
        <taxon>Chordata</taxon>
        <taxon>Tunicata</taxon>
        <taxon>Appendicularia</taxon>
        <taxon>Copelata</taxon>
        <taxon>Oikopleuridae</taxon>
        <taxon>Oikopleura</taxon>
    </lineage>
</organism>
<dbReference type="Proteomes" id="UP001158576">
    <property type="component" value="Chromosome 2"/>
</dbReference>
<dbReference type="EMBL" id="OU015567">
    <property type="protein sequence ID" value="CAG5112884.1"/>
    <property type="molecule type" value="Genomic_DNA"/>
</dbReference>
<evidence type="ECO:0000256" key="9">
    <source>
        <dbReference type="ARBA" id="ARBA00038351"/>
    </source>
</evidence>
<keyword evidence="6 10" id="KW-0371">Homeobox</keyword>
<name>A0ABN7T5W9_OIKDI</name>
<evidence type="ECO:0000256" key="11">
    <source>
        <dbReference type="RuleBase" id="RU000682"/>
    </source>
</evidence>
<evidence type="ECO:0000256" key="8">
    <source>
        <dbReference type="ARBA" id="ARBA00023242"/>
    </source>
</evidence>
<dbReference type="SUPFAM" id="SSF46689">
    <property type="entry name" value="Homeodomain-like"/>
    <property type="match status" value="1"/>
</dbReference>
<feature type="compositionally biased region" description="Polar residues" evidence="12">
    <location>
        <begin position="47"/>
        <end position="65"/>
    </location>
</feature>
<evidence type="ECO:0000256" key="1">
    <source>
        <dbReference type="ARBA" id="ARBA00022473"/>
    </source>
</evidence>
<dbReference type="Pfam" id="PF00046">
    <property type="entry name" value="Homeodomain"/>
    <property type="match status" value="1"/>
</dbReference>
<gene>
    <name evidence="15" type="ORF">OKIOD_LOCUS15816</name>
</gene>
<keyword evidence="8 10" id="KW-0539">Nucleus</keyword>
<accession>A0ABN7T5W9</accession>
<proteinExistence type="inferred from homology"/>
<dbReference type="InterPro" id="IPR017970">
    <property type="entry name" value="Homeobox_CS"/>
</dbReference>
<keyword evidence="13" id="KW-0732">Signal</keyword>
<feature type="domain" description="Homeobox" evidence="14">
    <location>
        <begin position="90"/>
        <end position="150"/>
    </location>
</feature>
<evidence type="ECO:0000313" key="15">
    <source>
        <dbReference type="EMBL" id="CAG5112884.1"/>
    </source>
</evidence>
<keyword evidence="7" id="KW-0804">Transcription</keyword>
<evidence type="ECO:0000313" key="16">
    <source>
        <dbReference type="Proteomes" id="UP001158576"/>
    </source>
</evidence>
<dbReference type="CDD" id="cd00086">
    <property type="entry name" value="homeodomain"/>
    <property type="match status" value="1"/>
</dbReference>
<protein>
    <submittedName>
        <fullName evidence="15">Oidioi.mRNA.OKI2018_I69.chr2.g7051.t1.cds</fullName>
    </submittedName>
</protein>
<evidence type="ECO:0000256" key="2">
    <source>
        <dbReference type="ARBA" id="ARBA00022782"/>
    </source>
</evidence>
<evidence type="ECO:0000256" key="5">
    <source>
        <dbReference type="ARBA" id="ARBA00023125"/>
    </source>
</evidence>
<dbReference type="PANTHER" id="PTHR46799">
    <property type="entry name" value="HOMEOBOX PROTEIN UNC-4 HOMOLOG"/>
    <property type="match status" value="1"/>
</dbReference>
<dbReference type="InterPro" id="IPR001356">
    <property type="entry name" value="HD"/>
</dbReference>
<feature type="region of interest" description="Disordered" evidence="12">
    <location>
        <begin position="150"/>
        <end position="171"/>
    </location>
</feature>
<feature type="region of interest" description="Disordered" evidence="12">
    <location>
        <begin position="47"/>
        <end position="78"/>
    </location>
</feature>
<feature type="chain" id="PRO_5047279059" evidence="13">
    <location>
        <begin position="20"/>
        <end position="242"/>
    </location>
</feature>
<evidence type="ECO:0000256" key="6">
    <source>
        <dbReference type="ARBA" id="ARBA00023155"/>
    </source>
</evidence>
<dbReference type="Gene3D" id="1.10.10.60">
    <property type="entry name" value="Homeodomain-like"/>
    <property type="match status" value="1"/>
</dbReference>
<dbReference type="PROSITE" id="PS50071">
    <property type="entry name" value="HOMEOBOX_2"/>
    <property type="match status" value="1"/>
</dbReference>
<keyword evidence="2" id="KW-0221">Differentiation</keyword>
<evidence type="ECO:0000256" key="13">
    <source>
        <dbReference type="SAM" id="SignalP"/>
    </source>
</evidence>
<feature type="compositionally biased region" description="Basic and acidic residues" evidence="12">
    <location>
        <begin position="233"/>
        <end position="242"/>
    </location>
</feature>
<evidence type="ECO:0000256" key="12">
    <source>
        <dbReference type="SAM" id="MobiDB-lite"/>
    </source>
</evidence>
<evidence type="ECO:0000256" key="7">
    <source>
        <dbReference type="ARBA" id="ARBA00023163"/>
    </source>
</evidence>